<dbReference type="STRING" id="230819.A0A5C3LMM1"/>
<dbReference type="CDD" id="cd00029">
    <property type="entry name" value="C1"/>
    <property type="match status" value="1"/>
</dbReference>
<evidence type="ECO:0000313" key="5">
    <source>
        <dbReference type="EMBL" id="TFK29961.1"/>
    </source>
</evidence>
<dbReference type="PROSITE" id="PS00479">
    <property type="entry name" value="ZF_DAG_PE_1"/>
    <property type="match status" value="1"/>
</dbReference>
<dbReference type="InterPro" id="IPR016024">
    <property type="entry name" value="ARM-type_fold"/>
</dbReference>
<dbReference type="InterPro" id="IPR046349">
    <property type="entry name" value="C1-like_sf"/>
</dbReference>
<dbReference type="Gene3D" id="3.30.60.20">
    <property type="match status" value="1"/>
</dbReference>
<dbReference type="EMBL" id="ML210147">
    <property type="protein sequence ID" value="TFK29961.1"/>
    <property type="molecule type" value="Genomic_DNA"/>
</dbReference>
<keyword evidence="6" id="KW-1185">Reference proteome</keyword>
<evidence type="ECO:0000256" key="2">
    <source>
        <dbReference type="ARBA" id="ARBA00022833"/>
    </source>
</evidence>
<evidence type="ECO:0000256" key="3">
    <source>
        <dbReference type="SAM" id="MobiDB-lite"/>
    </source>
</evidence>
<evidence type="ECO:0000256" key="1">
    <source>
        <dbReference type="ARBA" id="ARBA00022723"/>
    </source>
</evidence>
<dbReference type="GO" id="GO:0046872">
    <property type="term" value="F:metal ion binding"/>
    <property type="evidence" value="ECO:0007669"/>
    <property type="project" value="UniProtKB-KW"/>
</dbReference>
<gene>
    <name evidence="5" type="ORF">FA15DRAFT_684259</name>
</gene>
<evidence type="ECO:0000313" key="6">
    <source>
        <dbReference type="Proteomes" id="UP000307440"/>
    </source>
</evidence>
<accession>A0A5C3LMM1</accession>
<keyword evidence="1" id="KW-0479">Metal-binding</keyword>
<dbReference type="PROSITE" id="PS50081">
    <property type="entry name" value="ZF_DAG_PE_2"/>
    <property type="match status" value="1"/>
</dbReference>
<dbReference type="Pfam" id="PF00130">
    <property type="entry name" value="C1_1"/>
    <property type="match status" value="1"/>
</dbReference>
<evidence type="ECO:0000259" key="4">
    <source>
        <dbReference type="PROSITE" id="PS50081"/>
    </source>
</evidence>
<dbReference type="Proteomes" id="UP000307440">
    <property type="component" value="Unassembled WGS sequence"/>
</dbReference>
<dbReference type="SUPFAM" id="SSF57889">
    <property type="entry name" value="Cysteine-rich domain"/>
    <property type="match status" value="1"/>
</dbReference>
<dbReference type="InterPro" id="IPR002219">
    <property type="entry name" value="PKC_DAG/PE"/>
</dbReference>
<proteinExistence type="predicted"/>
<organism evidence="5 6">
    <name type="scientific">Coprinopsis marcescibilis</name>
    <name type="common">Agaric fungus</name>
    <name type="synonym">Psathyrella marcescibilis</name>
    <dbReference type="NCBI Taxonomy" id="230819"/>
    <lineage>
        <taxon>Eukaryota</taxon>
        <taxon>Fungi</taxon>
        <taxon>Dikarya</taxon>
        <taxon>Basidiomycota</taxon>
        <taxon>Agaricomycotina</taxon>
        <taxon>Agaricomycetes</taxon>
        <taxon>Agaricomycetidae</taxon>
        <taxon>Agaricales</taxon>
        <taxon>Agaricineae</taxon>
        <taxon>Psathyrellaceae</taxon>
        <taxon>Coprinopsis</taxon>
    </lineage>
</organism>
<name>A0A5C3LMM1_COPMA</name>
<feature type="domain" description="Phorbol-ester/DAG-type" evidence="4">
    <location>
        <begin position="605"/>
        <end position="656"/>
    </location>
</feature>
<dbReference type="SUPFAM" id="SSF48371">
    <property type="entry name" value="ARM repeat"/>
    <property type="match status" value="1"/>
</dbReference>
<reference evidence="5 6" key="1">
    <citation type="journal article" date="2019" name="Nat. Ecol. Evol.">
        <title>Megaphylogeny resolves global patterns of mushroom evolution.</title>
        <authorList>
            <person name="Varga T."/>
            <person name="Krizsan K."/>
            <person name="Foldi C."/>
            <person name="Dima B."/>
            <person name="Sanchez-Garcia M."/>
            <person name="Sanchez-Ramirez S."/>
            <person name="Szollosi G.J."/>
            <person name="Szarkandi J.G."/>
            <person name="Papp V."/>
            <person name="Albert L."/>
            <person name="Andreopoulos W."/>
            <person name="Angelini C."/>
            <person name="Antonin V."/>
            <person name="Barry K.W."/>
            <person name="Bougher N.L."/>
            <person name="Buchanan P."/>
            <person name="Buyck B."/>
            <person name="Bense V."/>
            <person name="Catcheside P."/>
            <person name="Chovatia M."/>
            <person name="Cooper J."/>
            <person name="Damon W."/>
            <person name="Desjardin D."/>
            <person name="Finy P."/>
            <person name="Geml J."/>
            <person name="Haridas S."/>
            <person name="Hughes K."/>
            <person name="Justo A."/>
            <person name="Karasinski D."/>
            <person name="Kautmanova I."/>
            <person name="Kiss B."/>
            <person name="Kocsube S."/>
            <person name="Kotiranta H."/>
            <person name="LaButti K.M."/>
            <person name="Lechner B.E."/>
            <person name="Liimatainen K."/>
            <person name="Lipzen A."/>
            <person name="Lukacs Z."/>
            <person name="Mihaltcheva S."/>
            <person name="Morgado L.N."/>
            <person name="Niskanen T."/>
            <person name="Noordeloos M.E."/>
            <person name="Ohm R.A."/>
            <person name="Ortiz-Santana B."/>
            <person name="Ovrebo C."/>
            <person name="Racz N."/>
            <person name="Riley R."/>
            <person name="Savchenko A."/>
            <person name="Shiryaev A."/>
            <person name="Soop K."/>
            <person name="Spirin V."/>
            <person name="Szebenyi C."/>
            <person name="Tomsovsky M."/>
            <person name="Tulloss R.E."/>
            <person name="Uehling J."/>
            <person name="Grigoriev I.V."/>
            <person name="Vagvolgyi C."/>
            <person name="Papp T."/>
            <person name="Martin F.M."/>
            <person name="Miettinen O."/>
            <person name="Hibbett D.S."/>
            <person name="Nagy L.G."/>
        </authorList>
    </citation>
    <scope>NUCLEOTIDE SEQUENCE [LARGE SCALE GENOMIC DNA]</scope>
    <source>
        <strain evidence="5 6">CBS 121175</strain>
    </source>
</reference>
<dbReference type="OrthoDB" id="6270916at2759"/>
<keyword evidence="2" id="KW-0862">Zinc</keyword>
<feature type="region of interest" description="Disordered" evidence="3">
    <location>
        <begin position="218"/>
        <end position="243"/>
    </location>
</feature>
<dbReference type="SMART" id="SM00109">
    <property type="entry name" value="C1"/>
    <property type="match status" value="2"/>
</dbReference>
<sequence>MSFSPTSTTAGGTRAFPIKIDTDFATDFAVISSPRPSDGEISPVSKPGGLIPSLLVPSALSPSNESAESSLFTNPVQNIKRNPKAKNEVRKLFSHVLTQLANRRKPPPISETIKEVGRVATEKVLPAFSDAFKSVAKLGNAIQRSASSAGMDDEEEEDSDTFSTEATFELMLQLKDLLYMSIMQGWQIFEEDSVLQGAFARKDEPKSASMLGRSRHSFQLSGIRSRSSSPTRARQAQRTSQTPELFDQCLSALSSVISQDCRFQITNPRPSRPPNALQSLVLNVAQLLIHIHNREPRVVSRIGFAVIPAFSTFSSEMHGRLITFFEKVVIRGQLESLRLYQNLSKRDDPASLMSPTERRPHSPPIVSIQIEEVSNEIHHESEDSMIKVQSSNAPHQEATVYYLSSLVAPLMAAILEAVDITSNDDNCELPGHFNRLLDLIATLKIDSYNDLLAIVAYHTSRSRKQACAVLACLWPKVIGHSTISRSLAVPFRPVWNTTPSQFPGQRNHQHHQFVPWQFVQKASWPNDAIPQHTCAACSNALHNFGLLCPFCLCSVHFDCYDPPDGSVVLQYSMSGDPTTQKVAMYRFSYLLPSRDSGDPAISINNHNFTPINLFTLCPCYLCRQPLWGTVAQAIKCTRCSMISHSACVRTMMIPRCEGLELLSDHLTVDTKALRRSATQHFPELNWSFDQLALLSYEEVLVVYDTQRTQLDLLNNGVALGSILVKQKGIKPRIGGKLDEFEIHQTIYWCKQLLGSQSLHRSNATIDYMEENGIGYSEHSILYDFSNLVYLSTSMKSPISTQPTNPSASSDLLNVSAQEVFPFPQAESVAHPYEAVPLAHMQEILNVEFSIHTPIVIKTLFTHLHHLSFFERLEARPTSFVESMADKSDICVFPLPLGLDLSMDVETLVTAVEVCLLDLDLSVNEFAFLLLVRRFWPNGLMSDYGLKRLTRSIVSWIIAEDDNLATILRDHIAKQTPLPGVRSPSDAPPWPASRITRTLTDSQVSGNGRDYVVARRALLSRYAEPWLFSLHNQDPAAYEFIIYNACVELAEDRTAGIETFESRFGDVETKPPQHLNEVLYCVSKVAQSSIAFSALDNLKLRWLRMVNDFDQGKTPITGLNRVFLDSTSSRAAMSVTSPTQPLSQEPDGSSPSATGPLAILVQVASRSEADLNQVLNWVVMIVRSGLEIPLETLEQFLALVNSRPSNLTGVHLFVNIVMLSFWLKSMGRQNMQILFSRLLVVFEQPLVKALSGDDAAISELCLTTFRRLLAACSLIYGCDRTVILDMKFMTEEDTKELPSRRKLVTRASTVVDPIFIEPEILHTIGQFLQLEDAKVTSYIAKFFSLFFNHSPLVESYEVDNFILRNSNLVAYCAWHFYGVQLHGIDSIRSEFLLRVLAVDSESLQTLVDEALSPVLDWNNRLKAVNRLARIVTDVTSPAFNVDGRQWRSTVAELFTSFFSLLWKDPEEEIRLAVRTLCASLLPAQLSAITQCWNEALAKSPMKDRIKLVSFLLQMRPHFPGWNLVAWEILIETMSDFHYEPSSATEMQSMGNSSPDVGELLVSLLLLAMSLLSDGMEIDFFSLLKIKVQLVKILGFSQVQVIPMQNSSAFHIHFEEAMNIPAIASPCLEYLVPLIDAAHTIKMSFSIAPQETGTTNVLVGYVFIDVILKLVNTVDKLESLPVLNLKCMLEALYIILHKHDFEVYPAKPLQPLLLRTVGRVIELVSSNINYEVRQLALTVIQAFLKRCFAFIGSTVPAMLEIIAEMVASHGTAHQDSLITQGRAVILNILTSHSTTGLLATLFKHPMKPSFFVVMKQIFESQDAVVDPFAEPLPAIILRDTLLRASESEPNTIQNVVNNLHKFFELYSENFSQDLIIFTGQQMAFIMRRLSDSSAENVDSSPLVLILALLAQGNRKHTRDLLTYIDNSLRIALTRSSLNSECLIKLVKATQPKVKDLASANLGKVVTTMLEIMSDALRMKLRVHASTLNATIQCLMSNDSPILPDDDEARFKLLMANMVENASYFLDNQSWSAGHMDFNVSISVARVIMYTLEQDPITKRGAQQEVEVTYQLVNGVRSWIVLSIAALKETNRKWPAILFQHLPSFIHTYTSTMRPYAQCNLNAESATTDLNHAYIAIKIWLMVAKETSAELGLGDGPIIRVWNALWPVFENVLTALESDARAGLSSTLMVLASKSVTELFTFLRTLQTPIALDLVSRTEVINRLKAANGDTSQSRLRGARRMVETTQDATLESIVPQIARELIATEKLRMADGTKRVDFGGRPGSLAYVERYMG</sequence>
<protein>
    <recommendedName>
        <fullName evidence="4">Phorbol-ester/DAG-type domain-containing protein</fullName>
    </recommendedName>
</protein>